<evidence type="ECO:0000313" key="4">
    <source>
        <dbReference type="EMBL" id="KAA6353244.1"/>
    </source>
</evidence>
<gene>
    <name evidence="4" type="ORF">EZS28_051229</name>
</gene>
<dbReference type="Proteomes" id="UP000324800">
    <property type="component" value="Unassembled WGS sequence"/>
</dbReference>
<dbReference type="AlphaFoldDB" id="A0A5J4T4H6"/>
<feature type="non-terminal residue" evidence="4">
    <location>
        <position position="246"/>
    </location>
</feature>
<dbReference type="InterPro" id="IPR036291">
    <property type="entry name" value="NAD(P)-bd_dom_sf"/>
</dbReference>
<keyword evidence="1" id="KW-0596">Phosphopantetheine</keyword>
<feature type="non-terminal residue" evidence="4">
    <location>
        <position position="1"/>
    </location>
</feature>
<accession>A0A5J4T4H6</accession>
<dbReference type="Pfam" id="PF08659">
    <property type="entry name" value="KR"/>
    <property type="match status" value="1"/>
</dbReference>
<evidence type="ECO:0000259" key="3">
    <source>
        <dbReference type="SMART" id="SM00822"/>
    </source>
</evidence>
<dbReference type="GO" id="GO:0004312">
    <property type="term" value="F:fatty acid synthase activity"/>
    <property type="evidence" value="ECO:0007669"/>
    <property type="project" value="TreeGrafter"/>
</dbReference>
<name>A0A5J4T4H6_9EUKA</name>
<dbReference type="Gene3D" id="3.40.50.720">
    <property type="entry name" value="NAD(P)-binding Rossmann-like Domain"/>
    <property type="match status" value="1"/>
</dbReference>
<dbReference type="SUPFAM" id="SSF51735">
    <property type="entry name" value="NAD(P)-binding Rossmann-fold domains"/>
    <property type="match status" value="1"/>
</dbReference>
<protein>
    <submittedName>
        <fullName evidence="4">Putative type I polyketide synthase</fullName>
    </submittedName>
</protein>
<dbReference type="EMBL" id="SNRW01038500">
    <property type="protein sequence ID" value="KAA6353244.1"/>
    <property type="molecule type" value="Genomic_DNA"/>
</dbReference>
<keyword evidence="2" id="KW-0597">Phosphoprotein</keyword>
<sequence length="246" mass="26543">IRALTEDEDVEGGIFVVTGGLGGLGRELLRWLAQRGAKKLGVIDVISEEQLDEQSPAKKALLGLRLHGVQVIVVKTDVKDYDACNASIKKIREFFHCGIRGVFHLAGILEDQLLSKLTREAFIRVCEPKIEGGWNLHEATLEDSENGTLRYFVLFSSVAGILGQPGQGNYATANGFLNAASIYLIVSIPIPCASVALVNSLFLAIIPVPPSGPQLAQVTGRPQLLLYQARPLRKPLAVAQLPCPGQ</sequence>
<evidence type="ECO:0000256" key="1">
    <source>
        <dbReference type="ARBA" id="ARBA00022450"/>
    </source>
</evidence>
<dbReference type="InterPro" id="IPR050091">
    <property type="entry name" value="PKS_NRPS_Biosynth_Enz"/>
</dbReference>
<dbReference type="SMART" id="SM00822">
    <property type="entry name" value="PKS_KR"/>
    <property type="match status" value="1"/>
</dbReference>
<dbReference type="GO" id="GO:0006633">
    <property type="term" value="P:fatty acid biosynthetic process"/>
    <property type="evidence" value="ECO:0007669"/>
    <property type="project" value="TreeGrafter"/>
</dbReference>
<feature type="domain" description="Ketoreductase" evidence="3">
    <location>
        <begin position="13"/>
        <end position="205"/>
    </location>
</feature>
<dbReference type="OrthoDB" id="329835at2759"/>
<evidence type="ECO:0000313" key="5">
    <source>
        <dbReference type="Proteomes" id="UP000324800"/>
    </source>
</evidence>
<comment type="caution">
    <text evidence="4">The sequence shown here is derived from an EMBL/GenBank/DDBJ whole genome shotgun (WGS) entry which is preliminary data.</text>
</comment>
<dbReference type="InterPro" id="IPR013968">
    <property type="entry name" value="PKS_KR"/>
</dbReference>
<dbReference type="InterPro" id="IPR057326">
    <property type="entry name" value="KR_dom"/>
</dbReference>
<dbReference type="PANTHER" id="PTHR43775:SF37">
    <property type="entry name" value="SI:DKEY-61P9.11"/>
    <property type="match status" value="1"/>
</dbReference>
<proteinExistence type="predicted"/>
<evidence type="ECO:0000256" key="2">
    <source>
        <dbReference type="ARBA" id="ARBA00022553"/>
    </source>
</evidence>
<reference evidence="4 5" key="1">
    <citation type="submission" date="2019-03" db="EMBL/GenBank/DDBJ databases">
        <title>Single cell metagenomics reveals metabolic interactions within the superorganism composed of flagellate Streblomastix strix and complex community of Bacteroidetes bacteria on its surface.</title>
        <authorList>
            <person name="Treitli S.C."/>
            <person name="Kolisko M."/>
            <person name="Husnik F."/>
            <person name="Keeling P."/>
            <person name="Hampl V."/>
        </authorList>
    </citation>
    <scope>NUCLEOTIDE SEQUENCE [LARGE SCALE GENOMIC DNA]</scope>
    <source>
        <strain evidence="4">ST1C</strain>
    </source>
</reference>
<organism evidence="4 5">
    <name type="scientific">Streblomastix strix</name>
    <dbReference type="NCBI Taxonomy" id="222440"/>
    <lineage>
        <taxon>Eukaryota</taxon>
        <taxon>Metamonada</taxon>
        <taxon>Preaxostyla</taxon>
        <taxon>Oxymonadida</taxon>
        <taxon>Streblomastigidae</taxon>
        <taxon>Streblomastix</taxon>
    </lineage>
</organism>
<dbReference type="PANTHER" id="PTHR43775">
    <property type="entry name" value="FATTY ACID SYNTHASE"/>
    <property type="match status" value="1"/>
</dbReference>